<evidence type="ECO:0000259" key="2">
    <source>
        <dbReference type="Pfam" id="PF01478"/>
    </source>
</evidence>
<evidence type="ECO:0000313" key="4">
    <source>
        <dbReference type="Proteomes" id="UP001519290"/>
    </source>
</evidence>
<gene>
    <name evidence="3" type="ORF">JOF43_000639</name>
</gene>
<evidence type="ECO:0000313" key="3">
    <source>
        <dbReference type="EMBL" id="MBP2380682.1"/>
    </source>
</evidence>
<feature type="transmembrane region" description="Helical" evidence="1">
    <location>
        <begin position="101"/>
        <end position="125"/>
    </location>
</feature>
<protein>
    <submittedName>
        <fullName evidence="3">Flp pilus assembly protein protease CpaA</fullName>
    </submittedName>
</protein>
<comment type="caution">
    <text evidence="3">The sequence shown here is derived from an EMBL/GenBank/DDBJ whole genome shotgun (WGS) entry which is preliminary data.</text>
</comment>
<accession>A0ABS4WWU9</accession>
<organism evidence="3 4">
    <name type="scientific">Brachybacterium sacelli</name>
    <dbReference type="NCBI Taxonomy" id="173364"/>
    <lineage>
        <taxon>Bacteria</taxon>
        <taxon>Bacillati</taxon>
        <taxon>Actinomycetota</taxon>
        <taxon>Actinomycetes</taxon>
        <taxon>Micrococcales</taxon>
        <taxon>Dermabacteraceae</taxon>
        <taxon>Brachybacterium</taxon>
    </lineage>
</organism>
<dbReference type="GO" id="GO:0006508">
    <property type="term" value="P:proteolysis"/>
    <property type="evidence" value="ECO:0007669"/>
    <property type="project" value="UniProtKB-KW"/>
</dbReference>
<keyword evidence="1" id="KW-0812">Transmembrane</keyword>
<dbReference type="Proteomes" id="UP001519290">
    <property type="component" value="Unassembled WGS sequence"/>
</dbReference>
<proteinExistence type="predicted"/>
<keyword evidence="1" id="KW-0472">Membrane</keyword>
<feature type="transmembrane region" description="Helical" evidence="1">
    <location>
        <begin position="35"/>
        <end position="54"/>
    </location>
</feature>
<keyword evidence="3" id="KW-0378">Hydrolase</keyword>
<sequence length="157" mass="16041">MFLFTPALWPALLAFLALATPLAIKDAREFRLPLPLNLGLLGSALVLLPIASIWTGAGPLLTAAITGGVVTVLLLGLFILARGGLGFGDVILGTGLGLYGGFVSPLALLAGLWIGCLGTLIWAVLRKRRGVRGSVPFGPGLILGTALVLVVPVPGLT</sequence>
<feature type="transmembrane region" description="Helical" evidence="1">
    <location>
        <begin position="137"/>
        <end position="156"/>
    </location>
</feature>
<reference evidence="3 4" key="1">
    <citation type="submission" date="2021-03" db="EMBL/GenBank/DDBJ databases">
        <title>Sequencing the genomes of 1000 actinobacteria strains.</title>
        <authorList>
            <person name="Klenk H.-P."/>
        </authorList>
    </citation>
    <scope>NUCLEOTIDE SEQUENCE [LARGE SCALE GENOMIC DNA]</scope>
    <source>
        <strain evidence="3 4">DSM 14566</strain>
    </source>
</reference>
<keyword evidence="4" id="KW-1185">Reference proteome</keyword>
<dbReference type="GO" id="GO:0008233">
    <property type="term" value="F:peptidase activity"/>
    <property type="evidence" value="ECO:0007669"/>
    <property type="project" value="UniProtKB-KW"/>
</dbReference>
<dbReference type="EMBL" id="JAGIOD010000001">
    <property type="protein sequence ID" value="MBP2380682.1"/>
    <property type="molecule type" value="Genomic_DNA"/>
</dbReference>
<keyword evidence="3" id="KW-0645">Protease</keyword>
<keyword evidence="1" id="KW-1133">Transmembrane helix</keyword>
<dbReference type="InterPro" id="IPR000045">
    <property type="entry name" value="Prepilin_IV_endopep_pep"/>
</dbReference>
<feature type="domain" description="Prepilin type IV endopeptidase peptidase" evidence="2">
    <location>
        <begin position="14"/>
        <end position="115"/>
    </location>
</feature>
<dbReference type="Pfam" id="PF01478">
    <property type="entry name" value="Peptidase_A24"/>
    <property type="match status" value="1"/>
</dbReference>
<dbReference type="RefSeq" id="WP_209898983.1">
    <property type="nucleotide sequence ID" value="NZ_BAAAJW010000014.1"/>
</dbReference>
<evidence type="ECO:0000256" key="1">
    <source>
        <dbReference type="SAM" id="Phobius"/>
    </source>
</evidence>
<name>A0ABS4WWU9_9MICO</name>
<feature type="transmembrane region" description="Helical" evidence="1">
    <location>
        <begin position="61"/>
        <end position="81"/>
    </location>
</feature>